<dbReference type="EMBL" id="CAMAPE010000005">
    <property type="protein sequence ID" value="CAH9067959.1"/>
    <property type="molecule type" value="Genomic_DNA"/>
</dbReference>
<sequence>MDDLKLAVGDNFGSTDGKLRHLENIVREVHTEVKAIRDKQDIVEAKTQIAAKLEVEQQVVGGHGTHPSESLQAASAPQQSHHQQSPFPSTLAQLPSQSFPPPHHHPQQNMPSQAQLPNQQYQLNQISPVPPRESYAPAPSLTPEIPSQLYQMPLSQQIQPSPLHHHHSINQHLNFSTLSLLNQTLPFLLPVHLSHLNLNLNPH</sequence>
<dbReference type="PANTHER" id="PTHR31805:SF14">
    <property type="entry name" value="RECEPTOR-LIKE KINASE, PUTATIVE (DUF1421)-RELATED"/>
    <property type="match status" value="1"/>
</dbReference>
<gene>
    <name evidence="2" type="ORF">CEURO_LOCUS2667</name>
</gene>
<feature type="compositionally biased region" description="Low complexity" evidence="1">
    <location>
        <begin position="67"/>
        <end position="97"/>
    </location>
</feature>
<comment type="caution">
    <text evidence="2">The sequence shown here is derived from an EMBL/GenBank/DDBJ whole genome shotgun (WGS) entry which is preliminary data.</text>
</comment>
<feature type="region of interest" description="Disordered" evidence="1">
    <location>
        <begin position="61"/>
        <end position="113"/>
    </location>
</feature>
<accession>A0A9P1DZR2</accession>
<reference evidence="2" key="1">
    <citation type="submission" date="2022-07" db="EMBL/GenBank/DDBJ databases">
        <authorList>
            <person name="Macas J."/>
            <person name="Novak P."/>
            <person name="Neumann P."/>
        </authorList>
    </citation>
    <scope>NUCLEOTIDE SEQUENCE</scope>
</reference>
<proteinExistence type="predicted"/>
<name>A0A9P1DZR2_CUSEU</name>
<dbReference type="PANTHER" id="PTHR31805">
    <property type="entry name" value="RECEPTOR-LIKE KINASE, PUTATIVE (DUF1421)-RELATED"/>
    <property type="match status" value="1"/>
</dbReference>
<dbReference type="Proteomes" id="UP001152484">
    <property type="component" value="Unassembled WGS sequence"/>
</dbReference>
<keyword evidence="3" id="KW-1185">Reference proteome</keyword>
<dbReference type="AlphaFoldDB" id="A0A9P1DZR2"/>
<evidence type="ECO:0000313" key="2">
    <source>
        <dbReference type="EMBL" id="CAH9067959.1"/>
    </source>
</evidence>
<organism evidence="2 3">
    <name type="scientific">Cuscuta europaea</name>
    <name type="common">European dodder</name>
    <dbReference type="NCBI Taxonomy" id="41803"/>
    <lineage>
        <taxon>Eukaryota</taxon>
        <taxon>Viridiplantae</taxon>
        <taxon>Streptophyta</taxon>
        <taxon>Embryophyta</taxon>
        <taxon>Tracheophyta</taxon>
        <taxon>Spermatophyta</taxon>
        <taxon>Magnoliopsida</taxon>
        <taxon>eudicotyledons</taxon>
        <taxon>Gunneridae</taxon>
        <taxon>Pentapetalae</taxon>
        <taxon>asterids</taxon>
        <taxon>lamiids</taxon>
        <taxon>Solanales</taxon>
        <taxon>Convolvulaceae</taxon>
        <taxon>Cuscuteae</taxon>
        <taxon>Cuscuta</taxon>
        <taxon>Cuscuta subgen. Cuscuta</taxon>
    </lineage>
</organism>
<dbReference type="OrthoDB" id="515416at2759"/>
<evidence type="ECO:0000256" key="1">
    <source>
        <dbReference type="SAM" id="MobiDB-lite"/>
    </source>
</evidence>
<evidence type="ECO:0000313" key="3">
    <source>
        <dbReference type="Proteomes" id="UP001152484"/>
    </source>
</evidence>
<protein>
    <submittedName>
        <fullName evidence="2">Uncharacterized protein</fullName>
    </submittedName>
</protein>